<organism evidence="1 2">
    <name type="scientific">Acer negundo</name>
    <name type="common">Box elder</name>
    <dbReference type="NCBI Taxonomy" id="4023"/>
    <lineage>
        <taxon>Eukaryota</taxon>
        <taxon>Viridiplantae</taxon>
        <taxon>Streptophyta</taxon>
        <taxon>Embryophyta</taxon>
        <taxon>Tracheophyta</taxon>
        <taxon>Spermatophyta</taxon>
        <taxon>Magnoliopsida</taxon>
        <taxon>eudicotyledons</taxon>
        <taxon>Gunneridae</taxon>
        <taxon>Pentapetalae</taxon>
        <taxon>rosids</taxon>
        <taxon>malvids</taxon>
        <taxon>Sapindales</taxon>
        <taxon>Sapindaceae</taxon>
        <taxon>Hippocastanoideae</taxon>
        <taxon>Acereae</taxon>
        <taxon>Acer</taxon>
    </lineage>
</organism>
<dbReference type="AlphaFoldDB" id="A0AAD5JI10"/>
<dbReference type="InterPro" id="IPR004158">
    <property type="entry name" value="DUF247_pln"/>
</dbReference>
<accession>A0AAD5JI10</accession>
<protein>
    <submittedName>
        <fullName evidence="1">Uncharacterized protein</fullName>
    </submittedName>
</protein>
<evidence type="ECO:0000313" key="2">
    <source>
        <dbReference type="Proteomes" id="UP001064489"/>
    </source>
</evidence>
<proteinExistence type="predicted"/>
<comment type="caution">
    <text evidence="1">The sequence shown here is derived from an EMBL/GenBank/DDBJ whole genome shotgun (WGS) entry which is preliminary data.</text>
</comment>
<keyword evidence="2" id="KW-1185">Reference proteome</keyword>
<reference evidence="1" key="2">
    <citation type="submission" date="2023-02" db="EMBL/GenBank/DDBJ databases">
        <authorList>
            <person name="Swenson N.G."/>
            <person name="Wegrzyn J.L."/>
            <person name="Mcevoy S.L."/>
        </authorList>
    </citation>
    <scope>NUCLEOTIDE SEQUENCE</scope>
    <source>
        <strain evidence="1">91603</strain>
        <tissue evidence="1">Leaf</tissue>
    </source>
</reference>
<dbReference type="Pfam" id="PF03140">
    <property type="entry name" value="DUF247"/>
    <property type="match status" value="1"/>
</dbReference>
<evidence type="ECO:0000313" key="1">
    <source>
        <dbReference type="EMBL" id="KAI9194016.1"/>
    </source>
</evidence>
<dbReference type="Proteomes" id="UP001064489">
    <property type="component" value="Chromosome 1"/>
</dbReference>
<dbReference type="EMBL" id="JAJSOW010000003">
    <property type="protein sequence ID" value="KAI9194016.1"/>
    <property type="molecule type" value="Genomic_DNA"/>
</dbReference>
<gene>
    <name evidence="1" type="ORF">LWI28_002327</name>
</gene>
<name>A0AAD5JI10_ACENE</name>
<sequence length="113" mass="12671">MTMIPDMHYDLVDVALHFFDCALPCPVSVKEGNSSYEINRLLGLIHNFIPAPFAAEKGVTRDAVGKEENFGFMHSAMDLKEAGVTFKKADGCNQPSTWFDTQFYSDEMLKENS</sequence>
<reference evidence="1" key="1">
    <citation type="journal article" date="2022" name="Plant J.">
        <title>Strategies of tolerance reflected in two North American maple genomes.</title>
        <authorList>
            <person name="McEvoy S.L."/>
            <person name="Sezen U.U."/>
            <person name="Trouern-Trend A."/>
            <person name="McMahon S.M."/>
            <person name="Schaberg P.G."/>
            <person name="Yang J."/>
            <person name="Wegrzyn J.L."/>
            <person name="Swenson N.G."/>
        </authorList>
    </citation>
    <scope>NUCLEOTIDE SEQUENCE</scope>
    <source>
        <strain evidence="1">91603</strain>
    </source>
</reference>